<dbReference type="STRING" id="321967.LSEI_0178"/>
<comment type="similarity">
    <text evidence="1">Belongs to the ABC transporter superfamily.</text>
</comment>
<dbReference type="CDD" id="cd03230">
    <property type="entry name" value="ABC_DR_subfamily_A"/>
    <property type="match status" value="1"/>
</dbReference>
<dbReference type="GO" id="GO:0016887">
    <property type="term" value="F:ATP hydrolysis activity"/>
    <property type="evidence" value="ECO:0007669"/>
    <property type="project" value="InterPro"/>
</dbReference>
<protein>
    <submittedName>
        <fullName evidence="7">Phosphotransferase system, mannose/fructose/N-acetylgalactosamine-specific component IID, with ABC-type ATPase domain</fullName>
    </submittedName>
</protein>
<dbReference type="EMBL" id="CP000423">
    <property type="protein sequence ID" value="ABJ69041.1"/>
    <property type="molecule type" value="Genomic_DNA"/>
</dbReference>
<evidence type="ECO:0000256" key="1">
    <source>
        <dbReference type="ARBA" id="ARBA00005417"/>
    </source>
</evidence>
<evidence type="ECO:0000259" key="6">
    <source>
        <dbReference type="PROSITE" id="PS50893"/>
    </source>
</evidence>
<name>Q03CN1_LACP3</name>
<dbReference type="PANTHER" id="PTHR43335:SF4">
    <property type="entry name" value="ABC TRANSPORTER, ATP-BINDING PROTEIN"/>
    <property type="match status" value="1"/>
</dbReference>
<feature type="transmembrane region" description="Helical" evidence="5">
    <location>
        <begin position="113"/>
        <end position="133"/>
    </location>
</feature>
<keyword evidence="5" id="KW-1133">Transmembrane helix</keyword>
<evidence type="ECO:0000256" key="3">
    <source>
        <dbReference type="ARBA" id="ARBA00022741"/>
    </source>
</evidence>
<evidence type="ECO:0000313" key="8">
    <source>
        <dbReference type="Proteomes" id="UP000001651"/>
    </source>
</evidence>
<dbReference type="AlphaFoldDB" id="Q03CN1"/>
<evidence type="ECO:0000256" key="2">
    <source>
        <dbReference type="ARBA" id="ARBA00022448"/>
    </source>
</evidence>
<keyword evidence="8" id="KW-1185">Reference proteome</keyword>
<keyword evidence="3" id="KW-0547">Nucleotide-binding</keyword>
<proteinExistence type="inferred from homology"/>
<dbReference type="InterPro" id="IPR003439">
    <property type="entry name" value="ABC_transporter-like_ATP-bd"/>
</dbReference>
<sequence>MYFEDRTNGLLRQVHDSVMMIFIGASPERFASSQLLWLLLWFGYMLLPIFASAGITHTYQQGLYPYLNLRFRPRVLTYLWPLKQTWMIEAGVLLFMGVGFGLASFLFWQEQQLFTAGLFTGLIVMSQLLLLVMETVLEGYFGIVIGVVGPLVMIFLSFLQMPLMPLRFAIGSTFASDQQLLGAIGYQLGLIIGLVLIQIFYMPGRWGVMPQIIHEPAVHLEVEQLSVTIKRKKILDHLSLSLVSPNIYGIVGPNGTGKSVLLKTLLGFIRPSAGSVKMNGVRVDPRHDLPVSVGAIIEHPGFIGDLNGHDNLMALGNIRSQLSDADIRAIMEKVGLSDDRKAVADYSLGMIQRLGIAQAIMEDQQLILLDEPTNALDREGVAFLTDLLRELRDQGKLVVVASHDFMWLQLLADQIFELTGGQLNKLEAGQPL</sequence>
<feature type="transmembrane region" description="Helical" evidence="5">
    <location>
        <begin position="180"/>
        <end position="201"/>
    </location>
</feature>
<dbReference type="HOGENOM" id="CLU_634285_0_0_9"/>
<evidence type="ECO:0000256" key="4">
    <source>
        <dbReference type="ARBA" id="ARBA00022840"/>
    </source>
</evidence>
<dbReference type="PANTHER" id="PTHR43335">
    <property type="entry name" value="ABC TRANSPORTER, ATP-BINDING PROTEIN"/>
    <property type="match status" value="1"/>
</dbReference>
<dbReference type="InterPro" id="IPR017871">
    <property type="entry name" value="ABC_transporter-like_CS"/>
</dbReference>
<feature type="transmembrane region" description="Helical" evidence="5">
    <location>
        <begin position="86"/>
        <end position="108"/>
    </location>
</feature>
<organism evidence="7 8">
    <name type="scientific">Lacticaseibacillus paracasei (strain ATCC 334 / BCRC 17002 / CCUG 31169 / CIP 107868 / KCTC 3260 / NRRL B-441)</name>
    <name type="common">Lactobacillus paracasei</name>
    <dbReference type="NCBI Taxonomy" id="321967"/>
    <lineage>
        <taxon>Bacteria</taxon>
        <taxon>Bacillati</taxon>
        <taxon>Bacillota</taxon>
        <taxon>Bacilli</taxon>
        <taxon>Lactobacillales</taxon>
        <taxon>Lactobacillaceae</taxon>
        <taxon>Lacticaseibacillus</taxon>
    </lineage>
</organism>
<dbReference type="SMART" id="SM00382">
    <property type="entry name" value="AAA"/>
    <property type="match status" value="1"/>
</dbReference>
<dbReference type="SUPFAM" id="SSF52540">
    <property type="entry name" value="P-loop containing nucleoside triphosphate hydrolases"/>
    <property type="match status" value="1"/>
</dbReference>
<dbReference type="PATRIC" id="fig|321967.11.peg.204"/>
<dbReference type="Pfam" id="PF00005">
    <property type="entry name" value="ABC_tran"/>
    <property type="match status" value="1"/>
</dbReference>
<keyword evidence="5" id="KW-0472">Membrane</keyword>
<dbReference type="PaxDb" id="321967-LSEI_0178"/>
<dbReference type="PROSITE" id="PS00211">
    <property type="entry name" value="ABC_TRANSPORTER_1"/>
    <property type="match status" value="1"/>
</dbReference>
<keyword evidence="2" id="KW-0813">Transport</keyword>
<gene>
    <name evidence="7" type="ordered locus">LSEI_0178</name>
</gene>
<feature type="transmembrane region" description="Helical" evidence="5">
    <location>
        <begin position="139"/>
        <end position="159"/>
    </location>
</feature>
<dbReference type="InterPro" id="IPR027417">
    <property type="entry name" value="P-loop_NTPase"/>
</dbReference>
<dbReference type="KEGG" id="lca:LSEI_0178"/>
<dbReference type="Gene3D" id="3.40.50.300">
    <property type="entry name" value="P-loop containing nucleotide triphosphate hydrolases"/>
    <property type="match status" value="1"/>
</dbReference>
<evidence type="ECO:0000313" key="7">
    <source>
        <dbReference type="EMBL" id="ABJ69041.1"/>
    </source>
</evidence>
<feature type="transmembrane region" description="Helical" evidence="5">
    <location>
        <begin position="35"/>
        <end position="55"/>
    </location>
</feature>
<dbReference type="PROSITE" id="PS50893">
    <property type="entry name" value="ABC_TRANSPORTER_2"/>
    <property type="match status" value="1"/>
</dbReference>
<keyword evidence="4" id="KW-0067">ATP-binding</keyword>
<dbReference type="InterPro" id="IPR003593">
    <property type="entry name" value="AAA+_ATPase"/>
</dbReference>
<feature type="domain" description="ABC transporter" evidence="6">
    <location>
        <begin position="220"/>
        <end position="432"/>
    </location>
</feature>
<evidence type="ECO:0000256" key="5">
    <source>
        <dbReference type="SAM" id="Phobius"/>
    </source>
</evidence>
<keyword evidence="5" id="KW-0812">Transmembrane</keyword>
<dbReference type="Proteomes" id="UP000001651">
    <property type="component" value="Chromosome"/>
</dbReference>
<accession>Q03CN1</accession>
<dbReference type="GO" id="GO:0005524">
    <property type="term" value="F:ATP binding"/>
    <property type="evidence" value="ECO:0007669"/>
    <property type="project" value="UniProtKB-KW"/>
</dbReference>
<reference evidence="7 8" key="1">
    <citation type="journal article" date="2006" name="Proc. Natl. Acad. Sci. U.S.A.">
        <title>Comparative genomics of the lactic acid bacteria.</title>
        <authorList>
            <person name="Makarova K."/>
            <person name="Slesarev A."/>
            <person name="Wolf Y."/>
            <person name="Sorokin A."/>
            <person name="Mirkin B."/>
            <person name="Koonin E."/>
            <person name="Pavlov A."/>
            <person name="Pavlova N."/>
            <person name="Karamychev V."/>
            <person name="Polouchine N."/>
            <person name="Shakhova V."/>
            <person name="Grigoriev I."/>
            <person name="Lou Y."/>
            <person name="Rohksar D."/>
            <person name="Lucas S."/>
            <person name="Huang K."/>
            <person name="Goodstein D.M."/>
            <person name="Hawkins T."/>
            <person name="Plengvidhya V."/>
            <person name="Welker D."/>
            <person name="Hughes J."/>
            <person name="Goh Y."/>
            <person name="Benson A."/>
            <person name="Baldwin K."/>
            <person name="Lee J.H."/>
            <person name="Diaz-Muniz I."/>
            <person name="Dosti B."/>
            <person name="Smeianov V."/>
            <person name="Wechter W."/>
            <person name="Barabote R."/>
            <person name="Lorca G."/>
            <person name="Altermann E."/>
            <person name="Barrangou R."/>
            <person name="Ganesan B."/>
            <person name="Xie Y."/>
            <person name="Rawsthorne H."/>
            <person name="Tamir D."/>
            <person name="Parker C."/>
            <person name="Breidt F."/>
            <person name="Broadbent J."/>
            <person name="Hutkins R."/>
            <person name="O'Sullivan D."/>
            <person name="Steele J."/>
            <person name="Unlu G."/>
            <person name="Saier M."/>
            <person name="Klaenhammer T."/>
            <person name="Richardson P."/>
            <person name="Kozyavkin S."/>
            <person name="Weimer B."/>
            <person name="Mills D."/>
        </authorList>
    </citation>
    <scope>NUCLEOTIDE SEQUENCE [LARGE SCALE GENOMIC DNA]</scope>
    <source>
        <strain evidence="8">ATCC 334 / BCRC 17002 / CCUG 31169 / CIP 107868 / KCTC 3260 / NRRL B-441</strain>
    </source>
</reference>